<keyword evidence="8 18" id="KW-0472">Membrane</keyword>
<keyword evidence="5" id="KW-0133">Cell shape</keyword>
<dbReference type="GO" id="GO:0051301">
    <property type="term" value="P:cell division"/>
    <property type="evidence" value="ECO:0007669"/>
    <property type="project" value="UniProtKB-KW"/>
</dbReference>
<feature type="transmembrane region" description="Helical" evidence="18">
    <location>
        <begin position="346"/>
        <end position="367"/>
    </location>
</feature>
<evidence type="ECO:0000256" key="11">
    <source>
        <dbReference type="ARBA" id="ARBA00038053"/>
    </source>
</evidence>
<keyword evidence="20" id="KW-1185">Reference proteome</keyword>
<evidence type="ECO:0000256" key="4">
    <source>
        <dbReference type="ARBA" id="ARBA00022692"/>
    </source>
</evidence>
<keyword evidence="19" id="KW-0131">Cell cycle</keyword>
<dbReference type="GO" id="GO:0032153">
    <property type="term" value="C:cell division site"/>
    <property type="evidence" value="ECO:0007669"/>
    <property type="project" value="TreeGrafter"/>
</dbReference>
<gene>
    <name evidence="19" type="ORF">FYJ68_08220</name>
</gene>
<feature type="transmembrane region" description="Helical" evidence="18">
    <location>
        <begin position="268"/>
        <end position="286"/>
    </location>
</feature>
<evidence type="ECO:0000256" key="10">
    <source>
        <dbReference type="ARBA" id="ARBA00033270"/>
    </source>
</evidence>
<feature type="region of interest" description="Disordered" evidence="17">
    <location>
        <begin position="415"/>
        <end position="527"/>
    </location>
</feature>
<dbReference type="PANTHER" id="PTHR30474">
    <property type="entry name" value="CELL CYCLE PROTEIN"/>
    <property type="match status" value="1"/>
</dbReference>
<dbReference type="GO" id="GO:0005886">
    <property type="term" value="C:plasma membrane"/>
    <property type="evidence" value="ECO:0007669"/>
    <property type="project" value="TreeGrafter"/>
</dbReference>
<keyword evidence="4 18" id="KW-0812">Transmembrane</keyword>
<evidence type="ECO:0000256" key="7">
    <source>
        <dbReference type="ARBA" id="ARBA00022989"/>
    </source>
</evidence>
<keyword evidence="2" id="KW-0328">Glycosyltransferase</keyword>
<keyword evidence="6" id="KW-0573">Peptidoglycan synthesis</keyword>
<evidence type="ECO:0000256" key="5">
    <source>
        <dbReference type="ARBA" id="ARBA00022960"/>
    </source>
</evidence>
<evidence type="ECO:0000256" key="6">
    <source>
        <dbReference type="ARBA" id="ARBA00022984"/>
    </source>
</evidence>
<dbReference type="PANTHER" id="PTHR30474:SF2">
    <property type="entry name" value="PEPTIDOGLYCAN GLYCOSYLTRANSFERASE FTSW-RELATED"/>
    <property type="match status" value="1"/>
</dbReference>
<dbReference type="GO" id="GO:0008360">
    <property type="term" value="P:regulation of cell shape"/>
    <property type="evidence" value="ECO:0007669"/>
    <property type="project" value="UniProtKB-KW"/>
</dbReference>
<feature type="compositionally biased region" description="Basic and acidic residues" evidence="17">
    <location>
        <begin position="500"/>
        <end position="513"/>
    </location>
</feature>
<sequence>MTSSSNPSVGGRASRSRRRGDGEERLILGVPARFMKPRLIFIAAVFALVGFGLLMIYSSSSITSLISKDYGNDPAYYVERQLMFVAFGTAFAFALFKCDYHLLSGRLMPVIWVVMVLALGLIFLPFAGADAYGASRWIAIGPLHLQPSEFAKVAIVVIAAGLLSDYMEKQRLDTKELLKRAALLVGVPLMMILLQPDKGTMMICAVTILVMLWFAGVPRRWVVGLFAVGIVGMVALSLRDSYSRARIMTVLNPWSDPYGSGYQLIQGFYAFGSGGLFGVGIGMGRQKYSYLPMAYNDFIYAVIGEECGLVGTLGVLAGFGIMLWAGLKIARYAPDMTGQLIATGSVTMLVVQLLLNVSGVVGVFPLSGKPVPFISYGGSSVMSCLMLAGLVLSVSKQSRLPVTEHDRVRMDWSVTQAPRVDQEGVSEPMPRSARGSTEGLGGGSRFRVIGGGASPTPLAGSRTPRSLRAERDLASRHPEGRVSVDSNGRRRIDLGPTAGERLRKRDDGPDVRGRRPGGGRNGERRGR</sequence>
<organism evidence="19 20">
    <name type="scientific">Olsenella porci</name>
    <dbReference type="NCBI Taxonomy" id="2652279"/>
    <lineage>
        <taxon>Bacteria</taxon>
        <taxon>Bacillati</taxon>
        <taxon>Actinomycetota</taxon>
        <taxon>Coriobacteriia</taxon>
        <taxon>Coriobacteriales</taxon>
        <taxon>Atopobiaceae</taxon>
        <taxon>Olsenella</taxon>
    </lineage>
</organism>
<dbReference type="Proteomes" id="UP000469325">
    <property type="component" value="Unassembled WGS sequence"/>
</dbReference>
<evidence type="ECO:0000256" key="1">
    <source>
        <dbReference type="ARBA" id="ARBA00004141"/>
    </source>
</evidence>
<evidence type="ECO:0000256" key="18">
    <source>
        <dbReference type="SAM" id="Phobius"/>
    </source>
</evidence>
<protein>
    <recommendedName>
        <fullName evidence="12">Probable peptidoglycan glycosyltransferase FtsW</fullName>
        <ecNumber evidence="14">2.4.99.28</ecNumber>
    </recommendedName>
    <alternativeName>
        <fullName evidence="13">Cell division protein FtsW</fullName>
    </alternativeName>
    <alternativeName>
        <fullName evidence="10">Cell wall polymerase</fullName>
    </alternativeName>
    <alternativeName>
        <fullName evidence="9">Peptidoglycan polymerase</fullName>
    </alternativeName>
</protein>
<dbReference type="EC" id="2.4.99.28" evidence="14"/>
<feature type="transmembrane region" description="Helical" evidence="18">
    <location>
        <begin position="110"/>
        <end position="129"/>
    </location>
</feature>
<dbReference type="RefSeq" id="WP_154435731.1">
    <property type="nucleotide sequence ID" value="NZ_VUNC01000006.1"/>
</dbReference>
<comment type="function">
    <text evidence="16">Peptidoglycan polymerase that is essential for cell division.</text>
</comment>
<comment type="subcellular location">
    <subcellularLocation>
        <location evidence="1">Membrane</location>
        <topology evidence="1">Multi-pass membrane protein</topology>
    </subcellularLocation>
</comment>
<name>A0A6N7XQ35_9ACTN</name>
<evidence type="ECO:0000256" key="14">
    <source>
        <dbReference type="ARBA" id="ARBA00044770"/>
    </source>
</evidence>
<dbReference type="GO" id="GO:0015648">
    <property type="term" value="F:lipid-linked peptidoglycan transporter activity"/>
    <property type="evidence" value="ECO:0007669"/>
    <property type="project" value="TreeGrafter"/>
</dbReference>
<dbReference type="Pfam" id="PF01098">
    <property type="entry name" value="FTSW_RODA_SPOVE"/>
    <property type="match status" value="1"/>
</dbReference>
<evidence type="ECO:0000256" key="17">
    <source>
        <dbReference type="SAM" id="MobiDB-lite"/>
    </source>
</evidence>
<feature type="transmembrane region" description="Helical" evidence="18">
    <location>
        <begin position="373"/>
        <end position="392"/>
    </location>
</feature>
<dbReference type="AlphaFoldDB" id="A0A6N7XQ35"/>
<evidence type="ECO:0000256" key="13">
    <source>
        <dbReference type="ARBA" id="ARBA00041418"/>
    </source>
</evidence>
<feature type="transmembrane region" description="Helical" evidence="18">
    <location>
        <begin position="149"/>
        <end position="167"/>
    </location>
</feature>
<evidence type="ECO:0000256" key="2">
    <source>
        <dbReference type="ARBA" id="ARBA00022676"/>
    </source>
</evidence>
<dbReference type="GO" id="GO:0009252">
    <property type="term" value="P:peptidoglycan biosynthetic process"/>
    <property type="evidence" value="ECO:0007669"/>
    <property type="project" value="UniProtKB-KW"/>
</dbReference>
<keyword evidence="19" id="KW-0132">Cell division</keyword>
<feature type="transmembrane region" description="Helical" evidence="18">
    <location>
        <begin position="221"/>
        <end position="238"/>
    </location>
</feature>
<feature type="region of interest" description="Disordered" evidence="17">
    <location>
        <begin position="1"/>
        <end position="20"/>
    </location>
</feature>
<evidence type="ECO:0000313" key="20">
    <source>
        <dbReference type="Proteomes" id="UP000469325"/>
    </source>
</evidence>
<feature type="transmembrane region" description="Helical" evidence="18">
    <location>
        <begin position="199"/>
        <end position="215"/>
    </location>
</feature>
<reference evidence="19 20" key="1">
    <citation type="submission" date="2019-08" db="EMBL/GenBank/DDBJ databases">
        <title>In-depth cultivation of the pig gut microbiome towards novel bacterial diversity and tailored functional studies.</title>
        <authorList>
            <person name="Wylensek D."/>
            <person name="Hitch T.C.A."/>
            <person name="Clavel T."/>
        </authorList>
    </citation>
    <scope>NUCLEOTIDE SEQUENCE [LARGE SCALE GENOMIC DNA]</scope>
    <source>
        <strain evidence="19 20">CA-Schmier-601-WT-1</strain>
    </source>
</reference>
<feature type="transmembrane region" description="Helical" evidence="18">
    <location>
        <begin position="80"/>
        <end position="98"/>
    </location>
</feature>
<feature type="compositionally biased region" description="Gly residues" evidence="17">
    <location>
        <begin position="438"/>
        <end position="453"/>
    </location>
</feature>
<evidence type="ECO:0000256" key="15">
    <source>
        <dbReference type="ARBA" id="ARBA00049902"/>
    </source>
</evidence>
<feature type="transmembrane region" description="Helical" evidence="18">
    <location>
        <begin position="298"/>
        <end position="325"/>
    </location>
</feature>
<evidence type="ECO:0000256" key="12">
    <source>
        <dbReference type="ARBA" id="ARBA00041185"/>
    </source>
</evidence>
<evidence type="ECO:0000256" key="8">
    <source>
        <dbReference type="ARBA" id="ARBA00023136"/>
    </source>
</evidence>
<evidence type="ECO:0000256" key="16">
    <source>
        <dbReference type="ARBA" id="ARBA00049966"/>
    </source>
</evidence>
<dbReference type="InterPro" id="IPR001182">
    <property type="entry name" value="FtsW/RodA"/>
</dbReference>
<keyword evidence="7 18" id="KW-1133">Transmembrane helix</keyword>
<comment type="catalytic activity">
    <reaction evidence="15">
        <text>[GlcNAc-(1-&gt;4)-Mur2Ac(oyl-L-Ala-gamma-D-Glu-L-Lys-D-Ala-D-Ala)](n)-di-trans,octa-cis-undecaprenyl diphosphate + beta-D-GlcNAc-(1-&gt;4)-Mur2Ac(oyl-L-Ala-gamma-D-Glu-L-Lys-D-Ala-D-Ala)-di-trans,octa-cis-undecaprenyl diphosphate = [GlcNAc-(1-&gt;4)-Mur2Ac(oyl-L-Ala-gamma-D-Glu-L-Lys-D-Ala-D-Ala)](n+1)-di-trans,octa-cis-undecaprenyl diphosphate + di-trans,octa-cis-undecaprenyl diphosphate + H(+)</text>
        <dbReference type="Rhea" id="RHEA:23708"/>
        <dbReference type="Rhea" id="RHEA-COMP:9602"/>
        <dbReference type="Rhea" id="RHEA-COMP:9603"/>
        <dbReference type="ChEBI" id="CHEBI:15378"/>
        <dbReference type="ChEBI" id="CHEBI:58405"/>
        <dbReference type="ChEBI" id="CHEBI:60033"/>
        <dbReference type="ChEBI" id="CHEBI:78435"/>
        <dbReference type="EC" id="2.4.99.28"/>
    </reaction>
</comment>
<evidence type="ECO:0000313" key="19">
    <source>
        <dbReference type="EMBL" id="MST73094.1"/>
    </source>
</evidence>
<evidence type="ECO:0000256" key="3">
    <source>
        <dbReference type="ARBA" id="ARBA00022679"/>
    </source>
</evidence>
<dbReference type="EMBL" id="VUNC01000006">
    <property type="protein sequence ID" value="MST73094.1"/>
    <property type="molecule type" value="Genomic_DNA"/>
</dbReference>
<feature type="transmembrane region" description="Helical" evidence="18">
    <location>
        <begin position="39"/>
        <end position="60"/>
    </location>
</feature>
<keyword evidence="3" id="KW-0808">Transferase</keyword>
<evidence type="ECO:0000256" key="9">
    <source>
        <dbReference type="ARBA" id="ARBA00032370"/>
    </source>
</evidence>
<proteinExistence type="inferred from homology"/>
<dbReference type="GO" id="GO:0008955">
    <property type="term" value="F:peptidoglycan glycosyltransferase activity"/>
    <property type="evidence" value="ECO:0007669"/>
    <property type="project" value="UniProtKB-EC"/>
</dbReference>
<comment type="caution">
    <text evidence="19">The sequence shown here is derived from an EMBL/GenBank/DDBJ whole genome shotgun (WGS) entry which is preliminary data.</text>
</comment>
<feature type="compositionally biased region" description="Basic and acidic residues" evidence="17">
    <location>
        <begin position="467"/>
        <end position="493"/>
    </location>
</feature>
<comment type="similarity">
    <text evidence="11">Belongs to the SEDS family. FtsW subfamily.</text>
</comment>
<accession>A0A6N7XQ35</accession>